<protein>
    <submittedName>
        <fullName evidence="1">Uncharacterized protein</fullName>
    </submittedName>
</protein>
<dbReference type="Proteomes" id="UP001283361">
    <property type="component" value="Unassembled WGS sequence"/>
</dbReference>
<accession>A0AAE0ZPR7</accession>
<name>A0AAE0ZPR7_9GAST</name>
<dbReference type="AlphaFoldDB" id="A0AAE0ZPR7"/>
<keyword evidence="2" id="KW-1185">Reference proteome</keyword>
<organism evidence="1 2">
    <name type="scientific">Elysia crispata</name>
    <name type="common">lettuce slug</name>
    <dbReference type="NCBI Taxonomy" id="231223"/>
    <lineage>
        <taxon>Eukaryota</taxon>
        <taxon>Metazoa</taxon>
        <taxon>Spiralia</taxon>
        <taxon>Lophotrochozoa</taxon>
        <taxon>Mollusca</taxon>
        <taxon>Gastropoda</taxon>
        <taxon>Heterobranchia</taxon>
        <taxon>Euthyneura</taxon>
        <taxon>Panpulmonata</taxon>
        <taxon>Sacoglossa</taxon>
        <taxon>Placobranchoidea</taxon>
        <taxon>Plakobranchidae</taxon>
        <taxon>Elysia</taxon>
    </lineage>
</organism>
<gene>
    <name evidence="1" type="ORF">RRG08_053654</name>
</gene>
<sequence length="102" mass="11844">MTFAFQYELIAIVLGNEIHNGTSVDIWGHLEKYFLRPIQILRLEFSYQDTRTPSWILVNLRLAQKTTVNGVLSWSTTLGEDGHSKLMAQRRHYAAVQNETRH</sequence>
<comment type="caution">
    <text evidence="1">The sequence shown here is derived from an EMBL/GenBank/DDBJ whole genome shotgun (WGS) entry which is preliminary data.</text>
</comment>
<evidence type="ECO:0000313" key="2">
    <source>
        <dbReference type="Proteomes" id="UP001283361"/>
    </source>
</evidence>
<dbReference type="EMBL" id="JAWDGP010003546">
    <property type="protein sequence ID" value="KAK3773269.1"/>
    <property type="molecule type" value="Genomic_DNA"/>
</dbReference>
<reference evidence="1" key="1">
    <citation type="journal article" date="2023" name="G3 (Bethesda)">
        <title>A reference genome for the long-term kleptoplast-retaining sea slug Elysia crispata morphotype clarki.</title>
        <authorList>
            <person name="Eastman K.E."/>
            <person name="Pendleton A.L."/>
            <person name="Shaikh M.A."/>
            <person name="Suttiyut T."/>
            <person name="Ogas R."/>
            <person name="Tomko P."/>
            <person name="Gavelis G."/>
            <person name="Widhalm J.R."/>
            <person name="Wisecaver J.H."/>
        </authorList>
    </citation>
    <scope>NUCLEOTIDE SEQUENCE</scope>
    <source>
        <strain evidence="1">ECLA1</strain>
    </source>
</reference>
<proteinExistence type="predicted"/>
<evidence type="ECO:0000313" key="1">
    <source>
        <dbReference type="EMBL" id="KAK3773269.1"/>
    </source>
</evidence>